<sequence length="157" mass="18295">MKSVYTIALISLFLFSNAQSGEIQYQPVKGYAFVGDDQDMCQLFYIIHDEKEWNALFRPYPGHYVKEITNIDWQKYNAIATVKTGKDAWRLEAKRLELDEGEFIFEYEAQKTDEGLGWKNATPLVIIAPKKNCRAVQFVENGRIVKKLHNFSSKRDY</sequence>
<dbReference type="OrthoDB" id="1524737at2"/>
<protein>
    <submittedName>
        <fullName evidence="2">Uncharacterized protein</fullName>
    </submittedName>
</protein>
<keyword evidence="1" id="KW-0732">Signal</keyword>
<feature type="signal peptide" evidence="1">
    <location>
        <begin position="1"/>
        <end position="20"/>
    </location>
</feature>
<feature type="chain" id="PRO_5014736150" evidence="1">
    <location>
        <begin position="21"/>
        <end position="157"/>
    </location>
</feature>
<dbReference type="EMBL" id="NKXO01000003">
    <property type="protein sequence ID" value="PKQ70732.1"/>
    <property type="molecule type" value="Genomic_DNA"/>
</dbReference>
<evidence type="ECO:0000313" key="3">
    <source>
        <dbReference type="Proteomes" id="UP000233387"/>
    </source>
</evidence>
<keyword evidence="3" id="KW-1185">Reference proteome</keyword>
<dbReference type="RefSeq" id="WP_133121461.1">
    <property type="nucleotide sequence ID" value="NZ_NKXO01000003.1"/>
</dbReference>
<proteinExistence type="predicted"/>
<name>A0A2N3IK66_9BACT</name>
<evidence type="ECO:0000256" key="1">
    <source>
        <dbReference type="SAM" id="SignalP"/>
    </source>
</evidence>
<dbReference type="Proteomes" id="UP000233387">
    <property type="component" value="Unassembled WGS sequence"/>
</dbReference>
<dbReference type="AlphaFoldDB" id="A0A2N3IK66"/>
<reference evidence="2 3" key="1">
    <citation type="submission" date="2017-06" db="EMBL/GenBank/DDBJ databases">
        <title>Raineya orbicola gen. nov., sp. nov. a slightly thermophilic bacterium of the phylum Bacteroidetes and the description of Raineyaceae fam. nov.</title>
        <authorList>
            <person name="Albuquerque L."/>
            <person name="Polonia A.R.M."/>
            <person name="Barroso C."/>
            <person name="Froufe H.J.C."/>
            <person name="Lage O."/>
            <person name="Lobo-Da-Cunha A."/>
            <person name="Egas C."/>
            <person name="Da Costa M.S."/>
        </authorList>
    </citation>
    <scope>NUCLEOTIDE SEQUENCE [LARGE SCALE GENOMIC DNA]</scope>
    <source>
        <strain evidence="2 3">SPSPC-11</strain>
    </source>
</reference>
<accession>A0A2N3IK66</accession>
<organism evidence="2 3">
    <name type="scientific">Raineya orbicola</name>
    <dbReference type="NCBI Taxonomy" id="2016530"/>
    <lineage>
        <taxon>Bacteria</taxon>
        <taxon>Pseudomonadati</taxon>
        <taxon>Bacteroidota</taxon>
        <taxon>Cytophagia</taxon>
        <taxon>Cytophagales</taxon>
        <taxon>Raineyaceae</taxon>
        <taxon>Raineya</taxon>
    </lineage>
</organism>
<gene>
    <name evidence="2" type="ORF">Rain11_0269</name>
</gene>
<evidence type="ECO:0000313" key="2">
    <source>
        <dbReference type="EMBL" id="PKQ70732.1"/>
    </source>
</evidence>
<comment type="caution">
    <text evidence="2">The sequence shown here is derived from an EMBL/GenBank/DDBJ whole genome shotgun (WGS) entry which is preliminary data.</text>
</comment>